<gene>
    <name evidence="1" type="ordered locus">Acav_1415</name>
</gene>
<reference evidence="1" key="1">
    <citation type="submission" date="2011-02" db="EMBL/GenBank/DDBJ databases">
        <title>Complete sequence of Acidovorax avenae subsp. avenae ATCC 19860.</title>
        <authorList>
            <consortium name="US DOE Joint Genome Institute"/>
            <person name="Lucas S."/>
            <person name="Copeland A."/>
            <person name="Lapidus A."/>
            <person name="Cheng J.-F."/>
            <person name="Goodwin L."/>
            <person name="Pitluck S."/>
            <person name="Chertkov O."/>
            <person name="Held B."/>
            <person name="Detter J.C."/>
            <person name="Han C."/>
            <person name="Tapia R."/>
            <person name="Land M."/>
            <person name="Hauser L."/>
            <person name="Kyrpides N."/>
            <person name="Ivanova N."/>
            <person name="Ovchinnikova G."/>
            <person name="Pagani I."/>
            <person name="Gordon S."/>
            <person name="Woyke T."/>
        </authorList>
    </citation>
    <scope>NUCLEOTIDE SEQUENCE</scope>
    <source>
        <strain evidence="1">ATCC 19860</strain>
    </source>
</reference>
<accession>F0Q265</accession>
<dbReference type="KEGG" id="aaa:Acav_1415"/>
<dbReference type="OrthoDB" id="8911064at2"/>
<dbReference type="HOGENOM" id="CLU_1811575_0_0_4"/>
<evidence type="ECO:0000313" key="1">
    <source>
        <dbReference type="EMBL" id="ADX45337.1"/>
    </source>
</evidence>
<protein>
    <submittedName>
        <fullName evidence="1">Uncharacterized protein</fullName>
    </submittedName>
</protein>
<dbReference type="AlphaFoldDB" id="F0Q265"/>
<keyword evidence="2" id="KW-1185">Reference proteome</keyword>
<dbReference type="GeneID" id="34238718"/>
<name>F0Q265_PARA1</name>
<evidence type="ECO:0000313" key="2">
    <source>
        <dbReference type="Proteomes" id="UP000002482"/>
    </source>
</evidence>
<dbReference type="Proteomes" id="UP000002482">
    <property type="component" value="Chromosome"/>
</dbReference>
<dbReference type="RefSeq" id="WP_013593863.1">
    <property type="nucleotide sequence ID" value="NC_015138.1"/>
</dbReference>
<organism evidence="1 2">
    <name type="scientific">Paracidovorax avenae (strain ATCC 19860 / DSM 7227 / CCUG 15838 / JCM 20985 / LMG 2117 / NCPPB 1011)</name>
    <name type="common">Acidovorax avenae</name>
    <dbReference type="NCBI Taxonomy" id="643561"/>
    <lineage>
        <taxon>Bacteria</taxon>
        <taxon>Pseudomonadati</taxon>
        <taxon>Pseudomonadota</taxon>
        <taxon>Betaproteobacteria</taxon>
        <taxon>Burkholderiales</taxon>
        <taxon>Comamonadaceae</taxon>
        <taxon>Paracidovorax</taxon>
    </lineage>
</organism>
<proteinExistence type="predicted"/>
<sequence length="143" mass="15045">MNVALDLIGERGCGFVRVSAVGRHGTALVRLLESFGLQPDAGALSEVTREVAAACVSALLWRDMAYGVELMPRERAAAHANRFLEECAAEGASFFTNGRWDLYHDGGGGAPSTWSPLTSATFSAAVLVVCPAGATCLLVEDED</sequence>
<dbReference type="EMBL" id="CP002521">
    <property type="protein sequence ID" value="ADX45337.1"/>
    <property type="molecule type" value="Genomic_DNA"/>
</dbReference>